<sequence>MSTMTSIDQFVKHPLKRFLEANRCTKVAERQHASMCGIQAVTGTWNIPDEKYDEFLDHMHDYLFVAKGRPMNFVEQPRLNSHKPILIDMDFKFNVDRGLSHQFQKTHISEFVKCIVDGLKYLFKLPTDRNVRFFVSLRPQAYVEKGKKCIKDGIHIQSPDMCLTDDKHRALRAWLLEKKAVEDSFEGVGYTNEASDIYDAAMTRKQGWFFYGESKHEVPRYDIDSVFVYNTSTEVFEEDETTMYGDRELMTLLSVRYKLFPDTHPVLEERKEEYAALLRGPASSVASPAAAAASAATPATESDPSLPFALYVSDKHDEEEIELSKILVQECLSVKRATDYKTWIETGWCLSNIEPSDDMFQVWIAFSKKSTKAGETDWAKYKRQWFSGFSRNTTGAKLTMKSLHYWAREDAPEKYKEIVENDHVRFVQYRVDDTHHHAARILKRMYKQNFCASIESRKVEWYTFDERIHTWRHINQGMELREKLSSEVVNLVVDARMRLKKKGYDDYGLRNSLGTTEDTDSPDSDWFKKWVHTMDGERFSLLQKLEKHLYSSDFKNCVMKEAAELFSEEDFTQRLNLNQYLVPCQNGVIDLNNEIEVDGQMRRRVIFRPGKPDDYMSFMVGRNQGDMGAANSIYYTNYDAADPIQIELIEFLKKIFPAEDVRNYMIRLMSSCLEGANREQCYYTFIGVGGNGKSKLVDLMRFTLGDFAGSLQATALTRKRPDSGAANPDIVSIKNRRFIYLQEPDDKEPLNTSRMKQFSGEDMVEARGLFEDQQRFRITGKLFMMCNRFPPIHAMDRGTWRRIRVITFGSEFMEQSDPRLKAAAEGEKARNIFPRDKDLDRKIMRWREAWLSLLVHTYETEYMVNGLEPVPASVLDQSNKYKESFDMYGKFKAERMFDFRDPRIKLTEFGNEEVSLKDVLQAYNGWVRANSEVLSGKRLTKQELQNRLDEDFGTLDAGIYKRVVVFSDDDEKEDFIKDRST</sequence>
<dbReference type="InterPro" id="IPR014818">
    <property type="entry name" value="Phage/plasmid_primase_P4_C"/>
</dbReference>
<dbReference type="Pfam" id="PF08707">
    <property type="entry name" value="PriCT_2"/>
    <property type="match status" value="1"/>
</dbReference>
<protein>
    <recommendedName>
        <fullName evidence="4">SF3 helicase domain-containing protein</fullName>
    </recommendedName>
</protein>
<dbReference type="GO" id="GO:0016817">
    <property type="term" value="F:hydrolase activity, acting on acid anhydrides"/>
    <property type="evidence" value="ECO:0007669"/>
    <property type="project" value="InterPro"/>
</dbReference>
<keyword evidence="3" id="KW-0067">ATP-binding</keyword>
<evidence type="ECO:0000256" key="3">
    <source>
        <dbReference type="ARBA" id="ARBA00022840"/>
    </source>
</evidence>
<dbReference type="InterPro" id="IPR027417">
    <property type="entry name" value="P-loop_NTPase"/>
</dbReference>
<dbReference type="AlphaFoldDB" id="A0A6C0L5U4"/>
<keyword evidence="1" id="KW-0547">Nucleotide-binding</keyword>
<dbReference type="InterPro" id="IPR056443">
    <property type="entry name" value="AEP_C962R"/>
</dbReference>
<evidence type="ECO:0000256" key="1">
    <source>
        <dbReference type="ARBA" id="ARBA00022741"/>
    </source>
</evidence>
<dbReference type="GO" id="GO:0005524">
    <property type="term" value="F:ATP binding"/>
    <property type="evidence" value="ECO:0007669"/>
    <property type="project" value="UniProtKB-KW"/>
</dbReference>
<accession>A0A6C0L5U4</accession>
<dbReference type="InterPro" id="IPR014819">
    <property type="entry name" value="PriCT_2"/>
</dbReference>
<proteinExistence type="predicted"/>
<dbReference type="Pfam" id="PF23162">
    <property type="entry name" value="AEP_C962R"/>
    <property type="match status" value="1"/>
</dbReference>
<dbReference type="PROSITE" id="PS51206">
    <property type="entry name" value="SF3_HELICASE_1"/>
    <property type="match status" value="1"/>
</dbReference>
<dbReference type="Gene3D" id="3.40.50.300">
    <property type="entry name" value="P-loop containing nucleotide triphosphate hydrolases"/>
    <property type="match status" value="1"/>
</dbReference>
<organism evidence="5">
    <name type="scientific">viral metagenome</name>
    <dbReference type="NCBI Taxonomy" id="1070528"/>
    <lineage>
        <taxon>unclassified sequences</taxon>
        <taxon>metagenomes</taxon>
        <taxon>organismal metagenomes</taxon>
    </lineage>
</organism>
<dbReference type="EMBL" id="MN740438">
    <property type="protein sequence ID" value="QHU26309.1"/>
    <property type="molecule type" value="Genomic_DNA"/>
</dbReference>
<evidence type="ECO:0000259" key="4">
    <source>
        <dbReference type="PROSITE" id="PS51206"/>
    </source>
</evidence>
<feature type="domain" description="SF3 helicase" evidence="4">
    <location>
        <begin position="660"/>
        <end position="821"/>
    </location>
</feature>
<reference evidence="5" key="1">
    <citation type="journal article" date="2020" name="Nature">
        <title>Giant virus diversity and host interactions through global metagenomics.</title>
        <authorList>
            <person name="Schulz F."/>
            <person name="Roux S."/>
            <person name="Paez-Espino D."/>
            <person name="Jungbluth S."/>
            <person name="Walsh D.A."/>
            <person name="Denef V.J."/>
            <person name="McMahon K.D."/>
            <person name="Konstantinidis K.T."/>
            <person name="Eloe-Fadrosh E.A."/>
            <person name="Kyrpides N.C."/>
            <person name="Woyke T."/>
        </authorList>
    </citation>
    <scope>NUCLEOTIDE SEQUENCE</scope>
    <source>
        <strain evidence="5">GVMAG-M-3300027759-16</strain>
    </source>
</reference>
<name>A0A6C0L5U4_9ZZZZ</name>
<dbReference type="Pfam" id="PF08706">
    <property type="entry name" value="D5_N"/>
    <property type="match status" value="1"/>
</dbReference>
<evidence type="ECO:0000313" key="5">
    <source>
        <dbReference type="EMBL" id="QHU26309.1"/>
    </source>
</evidence>
<keyword evidence="2" id="KW-0378">Hydrolase</keyword>
<dbReference type="PANTHER" id="PTHR35372">
    <property type="entry name" value="ATP BINDING PROTEIN-RELATED"/>
    <property type="match status" value="1"/>
</dbReference>
<dbReference type="InterPro" id="IPR051620">
    <property type="entry name" value="ORF904-like_C"/>
</dbReference>
<dbReference type="PANTHER" id="PTHR35372:SF2">
    <property type="entry name" value="SF3 HELICASE DOMAIN-CONTAINING PROTEIN"/>
    <property type="match status" value="1"/>
</dbReference>
<evidence type="ECO:0000256" key="2">
    <source>
        <dbReference type="ARBA" id="ARBA00022801"/>
    </source>
</evidence>
<dbReference type="InterPro" id="IPR014015">
    <property type="entry name" value="Helicase_SF3_DNA-vir"/>
</dbReference>